<dbReference type="InterPro" id="IPR011701">
    <property type="entry name" value="MFS"/>
</dbReference>
<feature type="transmembrane region" description="Helical" evidence="6">
    <location>
        <begin position="236"/>
        <end position="256"/>
    </location>
</feature>
<dbReference type="PANTHER" id="PTHR43124">
    <property type="entry name" value="PURINE EFFLUX PUMP PBUE"/>
    <property type="match status" value="1"/>
</dbReference>
<sequence>MPLALLALAVAAFGIGTTEFVMMGLLPEVATDLHTSVPAAGYLVSSYALGVVVGAPLLTAVCARLPRKRVLIGLMALFTVGNLASALAPGYDSLLAARFLAGLPHGAFFGVGAVVAFRIGGEGRGARNVAKMFLGLTLANVLGVPAATLLGQHLGWRATFGVVAVIGLVAVAALAVLVPELPAAGPAAGLRREAGALRDRQVWLGLLTTVFGFAGVFAVYSYLASMLTRITGVTDTTVTVVLALFGVGMTLGALIAGPLTDRALRPTLYTSLGALTVVLVLFPFAVRHTATALVAVVLLGLVGFATTTPLQMMVMRKASHAPTLASASNQAAFNLANAGGAWAGGVAIASGWGWTSPAFVGAALALTGLAVAVTAGRLDRTGPRTPIRSRVVAYAVRERDRETA</sequence>
<evidence type="ECO:0000256" key="6">
    <source>
        <dbReference type="SAM" id="Phobius"/>
    </source>
</evidence>
<evidence type="ECO:0000256" key="1">
    <source>
        <dbReference type="ARBA" id="ARBA00004651"/>
    </source>
</evidence>
<evidence type="ECO:0000313" key="9">
    <source>
        <dbReference type="Proteomes" id="UP001156398"/>
    </source>
</evidence>
<feature type="transmembrane region" description="Helical" evidence="6">
    <location>
        <begin position="358"/>
        <end position="378"/>
    </location>
</feature>
<feature type="transmembrane region" description="Helical" evidence="6">
    <location>
        <begin position="156"/>
        <end position="181"/>
    </location>
</feature>
<feature type="transmembrane region" description="Helical" evidence="6">
    <location>
        <begin position="292"/>
        <end position="310"/>
    </location>
</feature>
<dbReference type="SUPFAM" id="SSF103473">
    <property type="entry name" value="MFS general substrate transporter"/>
    <property type="match status" value="1"/>
</dbReference>
<dbReference type="RefSeq" id="WP_271325905.1">
    <property type="nucleotide sequence ID" value="NZ_JAAGKO020000002.1"/>
</dbReference>
<keyword evidence="9" id="KW-1185">Reference proteome</keyword>
<dbReference type="CDD" id="cd17324">
    <property type="entry name" value="MFS_NepI_like"/>
    <property type="match status" value="1"/>
</dbReference>
<dbReference type="Gene3D" id="1.20.1250.20">
    <property type="entry name" value="MFS general substrate transporter like domains"/>
    <property type="match status" value="2"/>
</dbReference>
<protein>
    <submittedName>
        <fullName evidence="8">MFS transporter</fullName>
    </submittedName>
</protein>
<accession>A0ABT6VU06</accession>
<keyword evidence="5 6" id="KW-0472">Membrane</keyword>
<feature type="transmembrane region" description="Helical" evidence="6">
    <location>
        <begin position="202"/>
        <end position="224"/>
    </location>
</feature>
<organism evidence="8 9">
    <name type="scientific">Streptantibioticus silvisoli</name>
    <dbReference type="NCBI Taxonomy" id="2705255"/>
    <lineage>
        <taxon>Bacteria</taxon>
        <taxon>Bacillati</taxon>
        <taxon>Actinomycetota</taxon>
        <taxon>Actinomycetes</taxon>
        <taxon>Kitasatosporales</taxon>
        <taxon>Streptomycetaceae</taxon>
        <taxon>Streptantibioticus</taxon>
    </lineage>
</organism>
<dbReference type="EMBL" id="JAAGKO020000002">
    <property type="protein sequence ID" value="MDI5961645.1"/>
    <property type="molecule type" value="Genomic_DNA"/>
</dbReference>
<reference evidence="8 9" key="1">
    <citation type="submission" date="2023-05" db="EMBL/GenBank/DDBJ databases">
        <title>Streptantibioticus silvisoli sp. nov., acidotolerant actinomycetes 1 from pine litter.</title>
        <authorList>
            <person name="Swiecimska M."/>
            <person name="Golinska P."/>
            <person name="Sangal V."/>
            <person name="Wachnowicz B."/>
            <person name="Goodfellow M."/>
        </authorList>
    </citation>
    <scope>NUCLEOTIDE SEQUENCE [LARGE SCALE GENOMIC DNA]</scope>
    <source>
        <strain evidence="8 9">SL54</strain>
    </source>
</reference>
<dbReference type="PANTHER" id="PTHR43124:SF3">
    <property type="entry name" value="CHLORAMPHENICOL EFFLUX PUMP RV0191"/>
    <property type="match status" value="1"/>
</dbReference>
<evidence type="ECO:0000259" key="7">
    <source>
        <dbReference type="PROSITE" id="PS50850"/>
    </source>
</evidence>
<feature type="transmembrane region" description="Helical" evidence="6">
    <location>
        <begin position="129"/>
        <end position="150"/>
    </location>
</feature>
<evidence type="ECO:0000256" key="2">
    <source>
        <dbReference type="ARBA" id="ARBA00022475"/>
    </source>
</evidence>
<keyword evidence="2" id="KW-1003">Cell membrane</keyword>
<comment type="caution">
    <text evidence="8">The sequence shown here is derived from an EMBL/GenBank/DDBJ whole genome shotgun (WGS) entry which is preliminary data.</text>
</comment>
<feature type="transmembrane region" description="Helical" evidence="6">
    <location>
        <begin position="95"/>
        <end position="117"/>
    </location>
</feature>
<dbReference type="InterPro" id="IPR020846">
    <property type="entry name" value="MFS_dom"/>
</dbReference>
<feature type="transmembrane region" description="Helical" evidence="6">
    <location>
        <begin position="42"/>
        <end position="63"/>
    </location>
</feature>
<feature type="transmembrane region" description="Helical" evidence="6">
    <location>
        <begin position="268"/>
        <end position="286"/>
    </location>
</feature>
<name>A0ABT6VU06_9ACTN</name>
<evidence type="ECO:0000256" key="3">
    <source>
        <dbReference type="ARBA" id="ARBA00022692"/>
    </source>
</evidence>
<dbReference type="InterPro" id="IPR050189">
    <property type="entry name" value="MFS_Efflux_Transporters"/>
</dbReference>
<evidence type="ECO:0000256" key="4">
    <source>
        <dbReference type="ARBA" id="ARBA00022989"/>
    </source>
</evidence>
<comment type="subcellular location">
    <subcellularLocation>
        <location evidence="1">Cell membrane</location>
        <topology evidence="1">Multi-pass membrane protein</topology>
    </subcellularLocation>
</comment>
<dbReference type="Proteomes" id="UP001156398">
    <property type="component" value="Unassembled WGS sequence"/>
</dbReference>
<dbReference type="Pfam" id="PF07690">
    <property type="entry name" value="MFS_1"/>
    <property type="match status" value="1"/>
</dbReference>
<keyword evidence="4 6" id="KW-1133">Transmembrane helix</keyword>
<dbReference type="InterPro" id="IPR036259">
    <property type="entry name" value="MFS_trans_sf"/>
</dbReference>
<keyword evidence="3 6" id="KW-0812">Transmembrane</keyword>
<evidence type="ECO:0000313" key="8">
    <source>
        <dbReference type="EMBL" id="MDI5961645.1"/>
    </source>
</evidence>
<dbReference type="PROSITE" id="PS50850">
    <property type="entry name" value="MFS"/>
    <property type="match status" value="1"/>
</dbReference>
<gene>
    <name evidence="8" type="ORF">POF43_002720</name>
</gene>
<proteinExistence type="predicted"/>
<feature type="transmembrane region" description="Helical" evidence="6">
    <location>
        <begin position="70"/>
        <end position="89"/>
    </location>
</feature>
<evidence type="ECO:0000256" key="5">
    <source>
        <dbReference type="ARBA" id="ARBA00023136"/>
    </source>
</evidence>
<feature type="domain" description="Major facilitator superfamily (MFS) profile" evidence="7">
    <location>
        <begin position="4"/>
        <end position="380"/>
    </location>
</feature>
<feature type="transmembrane region" description="Helical" evidence="6">
    <location>
        <begin position="331"/>
        <end position="352"/>
    </location>
</feature>